<keyword evidence="7" id="KW-1185">Reference proteome</keyword>
<dbReference type="InterPro" id="IPR036318">
    <property type="entry name" value="FAD-bd_PCMH-like_sf"/>
</dbReference>
<comment type="caution">
    <text evidence="6">The sequence shown here is derived from an EMBL/GenBank/DDBJ whole genome shotgun (WGS) entry which is preliminary data.</text>
</comment>
<dbReference type="GO" id="GO:0071949">
    <property type="term" value="F:FAD binding"/>
    <property type="evidence" value="ECO:0007669"/>
    <property type="project" value="InterPro"/>
</dbReference>
<name>A0AAJ0CGB0_9HYPO</name>
<organism evidence="6 7">
    <name type="scientific">Conoideocrella luteorostrata</name>
    <dbReference type="NCBI Taxonomy" id="1105319"/>
    <lineage>
        <taxon>Eukaryota</taxon>
        <taxon>Fungi</taxon>
        <taxon>Dikarya</taxon>
        <taxon>Ascomycota</taxon>
        <taxon>Pezizomycotina</taxon>
        <taxon>Sordariomycetes</taxon>
        <taxon>Hypocreomycetidae</taxon>
        <taxon>Hypocreales</taxon>
        <taxon>Clavicipitaceae</taxon>
        <taxon>Conoideocrella</taxon>
    </lineage>
</organism>
<dbReference type="InterPro" id="IPR012951">
    <property type="entry name" value="BBE"/>
</dbReference>
<comment type="similarity">
    <text evidence="1">Belongs to the oxygen-dependent FAD-linked oxidoreductase family.</text>
</comment>
<sequence length="460" mass="48789">MTSPNILTLLSQAGIPHITPHDADFSSTLRSYTGSYDDAKPAVVTLPTSGEQVAAIVTKCIEADYPMVVRGGGHDVQGRFAVKNAVSIDLRNLNSVIVAQDTARVGGGVTSSQVLEQLEKHGRQAATGSCGSVGFTGWSLIGGLGAYVQSYGLGADQIVGATVVNGQGQLVDADSELLKGLRGGGGSLAVVVELTVKVYPLQKIQAGLAMYDSSDIEQGITTFFTNFDALTSNHKIPSQLSLMPFTAPFPGMGVTVACAFVWNGPASEESAMWVDRVAALAPVAVGPPGPKEAIRETTPFQWITMLTTFIPPEVTGRMQTASITKFSPDLVSALAKSSARMPKGGFTSLNFHLLRSDSPSCSNDVPESVLPYREPHIFVEIMGFAGEGCSAADAAAWSLDTRNAIMQVDGSSNKTYLALTALEFVDLHAIYGEKLEVLKELKRKYDPNGVFRNTLPRLLD</sequence>
<feature type="domain" description="FAD-binding PCMH-type" evidence="5">
    <location>
        <begin position="36"/>
        <end position="201"/>
    </location>
</feature>
<dbReference type="SUPFAM" id="SSF56176">
    <property type="entry name" value="FAD-binding/transporter-associated domain-like"/>
    <property type="match status" value="1"/>
</dbReference>
<evidence type="ECO:0000313" key="6">
    <source>
        <dbReference type="EMBL" id="KAK2592434.1"/>
    </source>
</evidence>
<dbReference type="Proteomes" id="UP001251528">
    <property type="component" value="Unassembled WGS sequence"/>
</dbReference>
<dbReference type="PANTHER" id="PTHR42973">
    <property type="entry name" value="BINDING OXIDOREDUCTASE, PUTATIVE (AFU_ORTHOLOGUE AFUA_1G17690)-RELATED"/>
    <property type="match status" value="1"/>
</dbReference>
<dbReference type="AlphaFoldDB" id="A0AAJ0CGB0"/>
<evidence type="ECO:0000256" key="4">
    <source>
        <dbReference type="ARBA" id="ARBA00023002"/>
    </source>
</evidence>
<evidence type="ECO:0000256" key="1">
    <source>
        <dbReference type="ARBA" id="ARBA00005466"/>
    </source>
</evidence>
<dbReference type="Pfam" id="PF01565">
    <property type="entry name" value="FAD_binding_4"/>
    <property type="match status" value="1"/>
</dbReference>
<dbReference type="PROSITE" id="PS51387">
    <property type="entry name" value="FAD_PCMH"/>
    <property type="match status" value="1"/>
</dbReference>
<accession>A0AAJ0CGB0</accession>
<evidence type="ECO:0000259" key="5">
    <source>
        <dbReference type="PROSITE" id="PS51387"/>
    </source>
</evidence>
<evidence type="ECO:0000256" key="2">
    <source>
        <dbReference type="ARBA" id="ARBA00022630"/>
    </source>
</evidence>
<reference evidence="6" key="1">
    <citation type="submission" date="2023-06" db="EMBL/GenBank/DDBJ databases">
        <title>Conoideocrella luteorostrata (Hypocreales: Clavicipitaceae), a potential biocontrol fungus for elongate hemlock scale in United States Christmas tree production areas.</title>
        <authorList>
            <person name="Barrett H."/>
            <person name="Lovett B."/>
            <person name="Macias A.M."/>
            <person name="Stajich J.E."/>
            <person name="Kasson M.T."/>
        </authorList>
    </citation>
    <scope>NUCLEOTIDE SEQUENCE</scope>
    <source>
        <strain evidence="6">ARSEF 14590</strain>
    </source>
</reference>
<dbReference type="InterPro" id="IPR050416">
    <property type="entry name" value="FAD-linked_Oxidoreductase"/>
</dbReference>
<protein>
    <recommendedName>
        <fullName evidence="5">FAD-binding PCMH-type domain-containing protein</fullName>
    </recommendedName>
</protein>
<evidence type="ECO:0000313" key="7">
    <source>
        <dbReference type="Proteomes" id="UP001251528"/>
    </source>
</evidence>
<dbReference type="PANTHER" id="PTHR42973:SF7">
    <property type="entry name" value="FAD-BINDING PCMH-TYPE DOMAIN-CONTAINING PROTEIN"/>
    <property type="match status" value="1"/>
</dbReference>
<keyword evidence="3" id="KW-0274">FAD</keyword>
<gene>
    <name evidence="6" type="ORF">QQS21_009850</name>
</gene>
<dbReference type="InterPro" id="IPR016166">
    <property type="entry name" value="FAD-bd_PCMH"/>
</dbReference>
<proteinExistence type="inferred from homology"/>
<keyword evidence="2" id="KW-0285">Flavoprotein</keyword>
<evidence type="ECO:0000256" key="3">
    <source>
        <dbReference type="ARBA" id="ARBA00022827"/>
    </source>
</evidence>
<dbReference type="Pfam" id="PF08031">
    <property type="entry name" value="BBE"/>
    <property type="match status" value="1"/>
</dbReference>
<dbReference type="GO" id="GO:0016491">
    <property type="term" value="F:oxidoreductase activity"/>
    <property type="evidence" value="ECO:0007669"/>
    <property type="project" value="UniProtKB-KW"/>
</dbReference>
<keyword evidence="4" id="KW-0560">Oxidoreductase</keyword>
<dbReference type="InterPro" id="IPR006094">
    <property type="entry name" value="Oxid_FAD_bind_N"/>
</dbReference>
<dbReference type="InterPro" id="IPR016167">
    <property type="entry name" value="FAD-bd_PCMH_sub1"/>
</dbReference>
<dbReference type="InterPro" id="IPR016169">
    <property type="entry name" value="FAD-bd_PCMH_sub2"/>
</dbReference>
<dbReference type="EMBL" id="JASWJB010000266">
    <property type="protein sequence ID" value="KAK2592434.1"/>
    <property type="molecule type" value="Genomic_DNA"/>
</dbReference>
<dbReference type="Gene3D" id="3.40.462.20">
    <property type="match status" value="1"/>
</dbReference>
<dbReference type="Gene3D" id="3.30.465.10">
    <property type="match status" value="1"/>
</dbReference>
<dbReference type="Gene3D" id="3.30.43.10">
    <property type="entry name" value="Uridine Diphospho-n-acetylenolpyruvylglucosamine Reductase, domain 2"/>
    <property type="match status" value="1"/>
</dbReference>